<evidence type="ECO:0000313" key="2">
    <source>
        <dbReference type="EMBL" id="QCW06944.1"/>
    </source>
</evidence>
<dbReference type="InterPro" id="IPR004860">
    <property type="entry name" value="LAGLIDADG_dom"/>
</dbReference>
<keyword evidence="2" id="KW-0496">Mitochondrion</keyword>
<sequence>MNGWVRLAEGCFFIKYKSETKLGTSVKLIIQVAQHTRDEELLNSFIEYLGCGFIVKRKNKEACEYKVENFPDILNKIIPFFDKNQIKGVKFNYYLDWCKVAEIIKSKNHLTLDGYN</sequence>
<organism evidence="2">
    <name type="scientific">Orbilia brochopaga</name>
    <dbReference type="NCBI Taxonomy" id="3140254"/>
    <lineage>
        <taxon>Eukaryota</taxon>
        <taxon>Fungi</taxon>
        <taxon>Dikarya</taxon>
        <taxon>Ascomycota</taxon>
        <taxon>Pezizomycotina</taxon>
        <taxon>Orbiliomycetes</taxon>
        <taxon>Orbiliales</taxon>
        <taxon>Orbiliaceae</taxon>
        <taxon>Orbilia</taxon>
    </lineage>
</organism>
<dbReference type="Pfam" id="PF00961">
    <property type="entry name" value="LAGLIDADG_1"/>
    <property type="match status" value="1"/>
</dbReference>
<dbReference type="AlphaFoldDB" id="A0A4Y5MV48"/>
<dbReference type="EMBL" id="MK820635">
    <property type="protein sequence ID" value="QCW06944.1"/>
    <property type="molecule type" value="Genomic_DNA"/>
</dbReference>
<geneLocation type="mitochondrion" evidence="2"/>
<dbReference type="InterPro" id="IPR051289">
    <property type="entry name" value="LAGLIDADG_Endonuclease"/>
</dbReference>
<accession>A0A4Y5MV48</accession>
<gene>
    <name evidence="2" type="primary">orf116_2</name>
</gene>
<dbReference type="GO" id="GO:0004519">
    <property type="term" value="F:endonuclease activity"/>
    <property type="evidence" value="ECO:0007669"/>
    <property type="project" value="InterPro"/>
</dbReference>
<evidence type="ECO:0000259" key="1">
    <source>
        <dbReference type="Pfam" id="PF00961"/>
    </source>
</evidence>
<protein>
    <recommendedName>
        <fullName evidence="1">Homing endonuclease LAGLIDADG domain-containing protein</fullName>
    </recommendedName>
</protein>
<feature type="domain" description="Homing endonuclease LAGLIDADG" evidence="1">
    <location>
        <begin position="8"/>
        <end position="100"/>
    </location>
</feature>
<dbReference type="PANTHER" id="PTHR36181">
    <property type="entry name" value="INTRON-ENCODED ENDONUCLEASE AI3-RELATED"/>
    <property type="match status" value="1"/>
</dbReference>
<dbReference type="InterPro" id="IPR027434">
    <property type="entry name" value="Homing_endonucl"/>
</dbReference>
<name>A0A4Y5MV48_9PEZI</name>
<dbReference type="GO" id="GO:0005739">
    <property type="term" value="C:mitochondrion"/>
    <property type="evidence" value="ECO:0007669"/>
    <property type="project" value="UniProtKB-ARBA"/>
</dbReference>
<dbReference type="PANTHER" id="PTHR36181:SF4">
    <property type="entry name" value="LAGLIDADG ENDONUCLEASE"/>
    <property type="match status" value="1"/>
</dbReference>
<dbReference type="SUPFAM" id="SSF55608">
    <property type="entry name" value="Homing endonucleases"/>
    <property type="match status" value="1"/>
</dbReference>
<dbReference type="Gene3D" id="3.10.28.10">
    <property type="entry name" value="Homing endonucleases"/>
    <property type="match status" value="1"/>
</dbReference>
<reference evidence="2" key="1">
    <citation type="submission" date="2019-04" db="EMBL/GenBank/DDBJ databases">
        <authorList>
            <person name="Yu Z."/>
            <person name="Deng C."/>
        </authorList>
    </citation>
    <scope>NUCLEOTIDE SEQUENCE</scope>
</reference>
<proteinExistence type="predicted"/>